<dbReference type="EMBL" id="JADGJW010000001">
    <property type="protein sequence ID" value="KAJ3228491.1"/>
    <property type="molecule type" value="Genomic_DNA"/>
</dbReference>
<feature type="chain" id="PRO_5041921907" evidence="1">
    <location>
        <begin position="18"/>
        <end position="434"/>
    </location>
</feature>
<keyword evidence="1" id="KW-0732">Signal</keyword>
<gene>
    <name evidence="2" type="ORF">HK099_000046</name>
</gene>
<evidence type="ECO:0000256" key="1">
    <source>
        <dbReference type="SAM" id="SignalP"/>
    </source>
</evidence>
<protein>
    <submittedName>
        <fullName evidence="2">Uncharacterized protein</fullName>
    </submittedName>
</protein>
<organism evidence="2 3">
    <name type="scientific">Clydaea vesicula</name>
    <dbReference type="NCBI Taxonomy" id="447962"/>
    <lineage>
        <taxon>Eukaryota</taxon>
        <taxon>Fungi</taxon>
        <taxon>Fungi incertae sedis</taxon>
        <taxon>Chytridiomycota</taxon>
        <taxon>Chytridiomycota incertae sedis</taxon>
        <taxon>Chytridiomycetes</taxon>
        <taxon>Lobulomycetales</taxon>
        <taxon>Lobulomycetaceae</taxon>
        <taxon>Clydaea</taxon>
    </lineage>
</organism>
<proteinExistence type="predicted"/>
<evidence type="ECO:0000313" key="3">
    <source>
        <dbReference type="Proteomes" id="UP001211065"/>
    </source>
</evidence>
<name>A0AAD5U8J6_9FUNG</name>
<dbReference type="AlphaFoldDB" id="A0AAD5U8J6"/>
<reference evidence="2" key="1">
    <citation type="submission" date="2020-05" db="EMBL/GenBank/DDBJ databases">
        <title>Phylogenomic resolution of chytrid fungi.</title>
        <authorList>
            <person name="Stajich J.E."/>
            <person name="Amses K."/>
            <person name="Simmons R."/>
            <person name="Seto K."/>
            <person name="Myers J."/>
            <person name="Bonds A."/>
            <person name="Quandt C.A."/>
            <person name="Barry K."/>
            <person name="Liu P."/>
            <person name="Grigoriev I."/>
            <person name="Longcore J.E."/>
            <person name="James T.Y."/>
        </authorList>
    </citation>
    <scope>NUCLEOTIDE SEQUENCE</scope>
    <source>
        <strain evidence="2">JEL0476</strain>
    </source>
</reference>
<feature type="signal peptide" evidence="1">
    <location>
        <begin position="1"/>
        <end position="17"/>
    </location>
</feature>
<keyword evidence="3" id="KW-1185">Reference proteome</keyword>
<dbReference type="Proteomes" id="UP001211065">
    <property type="component" value="Unassembled WGS sequence"/>
</dbReference>
<accession>A0AAD5U8J6</accession>
<comment type="caution">
    <text evidence="2">The sequence shown here is derived from an EMBL/GenBank/DDBJ whole genome shotgun (WGS) entry which is preliminary data.</text>
</comment>
<evidence type="ECO:0000313" key="2">
    <source>
        <dbReference type="EMBL" id="KAJ3228491.1"/>
    </source>
</evidence>
<sequence length="434" mass="49744">MNFRLLALLLFTNLTYAYDSYGISERPNIIAKDFRGSGISLADFQNFSNYISDLPTQPPTAQQVARFNNAGDFANRRIAIEEYANSLVNGETRIPGGPIVEGRICTIASDAERSVTGTAKYTSLLESVGHKLYSTGAFYEKANLEFAEGYMESTKAAGRGRQAAFIEKNRAKIDAVKAANAFSEGKAIKTVLNMEAGPPIYESHAKNIMAHSQNVNSVKAYHKLFAEKAAIILSYIYDESFQLLDQLSSNLLRERFKILGETFESFQLLHWNHTPNLDSKCCYEIMNSLERWNFDRNFTNYFNENCNKEIRLKYKVVDFEGKFGYVPFDLSDAGKVSLVTFLIVERSTDFEIYFHDLQIINLFDYVNGYFDTLEFALENFLKDYELQKKENMEKSIDPYWKSYDLEENDVIEKTNMSNKVIVEDDGSDSYWEQY</sequence>